<evidence type="ECO:0000259" key="9">
    <source>
        <dbReference type="Pfam" id="PF13807"/>
    </source>
</evidence>
<protein>
    <submittedName>
        <fullName evidence="10">Uncharacterized protein involved in exopolysaccharide biosynthesis</fullName>
    </submittedName>
</protein>
<dbReference type="SUPFAM" id="SSF52540">
    <property type="entry name" value="P-loop containing nucleoside triphosphate hydrolases"/>
    <property type="match status" value="1"/>
</dbReference>
<dbReference type="RefSeq" id="WP_110372910.1">
    <property type="nucleotide sequence ID" value="NZ_JAHBRY010000001.1"/>
</dbReference>
<evidence type="ECO:0000256" key="7">
    <source>
        <dbReference type="SAM" id="Phobius"/>
    </source>
</evidence>
<feature type="coiled-coil region" evidence="6">
    <location>
        <begin position="260"/>
        <end position="287"/>
    </location>
</feature>
<dbReference type="Pfam" id="PF13807">
    <property type="entry name" value="GNVR"/>
    <property type="match status" value="1"/>
</dbReference>
<name>A0A2V3UVZ3_9HYPH</name>
<proteinExistence type="predicted"/>
<dbReference type="InterPro" id="IPR027417">
    <property type="entry name" value="P-loop_NTPase"/>
</dbReference>
<dbReference type="InterPro" id="IPR003856">
    <property type="entry name" value="LPS_length_determ_N"/>
</dbReference>
<reference evidence="10 11" key="1">
    <citation type="submission" date="2018-05" db="EMBL/GenBank/DDBJ databases">
        <title>Genomic Encyclopedia of Type Strains, Phase IV (KMG-IV): sequencing the most valuable type-strain genomes for metagenomic binning, comparative biology and taxonomic classification.</title>
        <authorList>
            <person name="Goeker M."/>
        </authorList>
    </citation>
    <scope>NUCLEOTIDE SEQUENCE [LARGE SCALE GENOMIC DNA]</scope>
    <source>
        <strain evidence="10 11">DSM 6462</strain>
    </source>
</reference>
<feature type="domain" description="Tyrosine-protein kinase G-rich" evidence="9">
    <location>
        <begin position="397"/>
        <end position="466"/>
    </location>
</feature>
<dbReference type="GO" id="GO:0004713">
    <property type="term" value="F:protein tyrosine kinase activity"/>
    <property type="evidence" value="ECO:0007669"/>
    <property type="project" value="TreeGrafter"/>
</dbReference>
<gene>
    <name evidence="10" type="ORF">C7450_101648</name>
</gene>
<evidence type="ECO:0000256" key="3">
    <source>
        <dbReference type="ARBA" id="ARBA00022692"/>
    </source>
</evidence>
<dbReference type="InterPro" id="IPR050445">
    <property type="entry name" value="Bact_polysacc_biosynth/exp"/>
</dbReference>
<evidence type="ECO:0000313" key="11">
    <source>
        <dbReference type="Proteomes" id="UP000248021"/>
    </source>
</evidence>
<comment type="caution">
    <text evidence="10">The sequence shown here is derived from an EMBL/GenBank/DDBJ whole genome shotgun (WGS) entry which is preliminary data.</text>
</comment>
<keyword evidence="2" id="KW-1003">Cell membrane</keyword>
<dbReference type="InterPro" id="IPR032807">
    <property type="entry name" value="GNVR"/>
</dbReference>
<evidence type="ECO:0000256" key="2">
    <source>
        <dbReference type="ARBA" id="ARBA00022475"/>
    </source>
</evidence>
<dbReference type="PANTHER" id="PTHR32309:SF13">
    <property type="entry name" value="FERRIC ENTEROBACTIN TRANSPORT PROTEIN FEPE"/>
    <property type="match status" value="1"/>
</dbReference>
<dbReference type="GO" id="GO:0005886">
    <property type="term" value="C:plasma membrane"/>
    <property type="evidence" value="ECO:0007669"/>
    <property type="project" value="UniProtKB-SubCell"/>
</dbReference>
<feature type="transmembrane region" description="Helical" evidence="7">
    <location>
        <begin position="45"/>
        <end position="65"/>
    </location>
</feature>
<dbReference type="Gene3D" id="3.40.50.300">
    <property type="entry name" value="P-loop containing nucleotide triphosphate hydrolases"/>
    <property type="match status" value="1"/>
</dbReference>
<accession>A0A2V3UVZ3</accession>
<evidence type="ECO:0000259" key="8">
    <source>
        <dbReference type="Pfam" id="PF02706"/>
    </source>
</evidence>
<evidence type="ECO:0000313" key="10">
    <source>
        <dbReference type="EMBL" id="PXW64888.1"/>
    </source>
</evidence>
<dbReference type="PANTHER" id="PTHR32309">
    <property type="entry name" value="TYROSINE-PROTEIN KINASE"/>
    <property type="match status" value="1"/>
</dbReference>
<dbReference type="Pfam" id="PF02706">
    <property type="entry name" value="Wzz"/>
    <property type="match status" value="1"/>
</dbReference>
<feature type="domain" description="Polysaccharide chain length determinant N-terminal" evidence="8">
    <location>
        <begin position="39"/>
        <end position="123"/>
    </location>
</feature>
<comment type="subcellular location">
    <subcellularLocation>
        <location evidence="1">Cell membrane</location>
        <topology evidence="1">Multi-pass membrane protein</topology>
    </subcellularLocation>
</comment>
<keyword evidence="11" id="KW-1185">Reference proteome</keyword>
<dbReference type="OrthoDB" id="230260at2"/>
<evidence type="ECO:0000256" key="4">
    <source>
        <dbReference type="ARBA" id="ARBA00022989"/>
    </source>
</evidence>
<dbReference type="AlphaFoldDB" id="A0A2V3UVZ3"/>
<keyword evidence="4 7" id="KW-1133">Transmembrane helix</keyword>
<evidence type="ECO:0000256" key="5">
    <source>
        <dbReference type="ARBA" id="ARBA00023136"/>
    </source>
</evidence>
<sequence>MAVMSSRFEPLGNLRAMNAVSEPFIGEATARFDPWATLQGLRRRLPLIGAVAAATTLLAIGYVAVTPAKYTATTQVLIDTRGLRILDNDIANRATTGDNDLIAMESQRQVIESRSVLEKVIDKAGLENDPQFGARPAGLRSRVMALFGADTREDRFSKALKALQKSLTVRRGDRSFVIDIGVVTEDPQTSQHVANTVADVYIGEEQRARAEAVGRANAALAARLSELREGVTVAEGKVEAYKKDHRIIGIDGGRADEQDLRGLNTQLLAAQAQVAELQSRVDQVKAVQNNRAVDALVLPETLQASSISALKEQYAALMRQQAELGQSLLPQHPQMKAVAAQAEQVRQLIRAEIGRIATAMSANLDRAKATAADLEKRAAALRNNVLSTNETSVQLRELEREADSSRTVYASYLQRSKELSEQQGVNTSNTRIISDAVLPQDRSGASPLLIIAAGLLLGAGLGTTLAWGLDQIDDRLRDANQAAAASALPILASVPGAWRRAPGSQFNFPASSRGGRSNLKTIEKLAVTKPFLLGQLAFSLESMLPPSDTRTVVIVSPDANDLRAKVAVDLAVTFTQDGERTLLVDGDSRSRQLSQRVLATEATSENVITPLPAGASLRILPMGATATGQMARSQRALLDDIGAAGADAPSLMLVDAARPQDDLSVQRFIASADMVLVLVDQGVTRQHALNETVASIRALRPRAVGLVFIEA</sequence>
<dbReference type="Proteomes" id="UP000248021">
    <property type="component" value="Unassembled WGS sequence"/>
</dbReference>
<dbReference type="EMBL" id="QJJK01000001">
    <property type="protein sequence ID" value="PXW64888.1"/>
    <property type="molecule type" value="Genomic_DNA"/>
</dbReference>
<feature type="coiled-coil region" evidence="6">
    <location>
        <begin position="357"/>
        <end position="415"/>
    </location>
</feature>
<keyword evidence="5 7" id="KW-0472">Membrane</keyword>
<evidence type="ECO:0000256" key="6">
    <source>
        <dbReference type="SAM" id="Coils"/>
    </source>
</evidence>
<evidence type="ECO:0000256" key="1">
    <source>
        <dbReference type="ARBA" id="ARBA00004651"/>
    </source>
</evidence>
<keyword evidence="6" id="KW-0175">Coiled coil</keyword>
<organism evidence="10 11">
    <name type="scientific">Chelatococcus asaccharovorans</name>
    <dbReference type="NCBI Taxonomy" id="28210"/>
    <lineage>
        <taxon>Bacteria</taxon>
        <taxon>Pseudomonadati</taxon>
        <taxon>Pseudomonadota</taxon>
        <taxon>Alphaproteobacteria</taxon>
        <taxon>Hyphomicrobiales</taxon>
        <taxon>Chelatococcaceae</taxon>
        <taxon>Chelatococcus</taxon>
    </lineage>
</organism>
<keyword evidence="3 7" id="KW-0812">Transmembrane</keyword>